<keyword evidence="2" id="KW-1185">Reference proteome</keyword>
<comment type="caution">
    <text evidence="1">The sequence shown here is derived from an EMBL/GenBank/DDBJ whole genome shotgun (WGS) entry which is preliminary data.</text>
</comment>
<name>A0ABR7HRG1_9FIRM</name>
<gene>
    <name evidence="1" type="ORF">H8S34_04120</name>
</gene>
<dbReference type="Gene3D" id="3.40.50.1000">
    <property type="entry name" value="HAD superfamily/HAD-like"/>
    <property type="match status" value="1"/>
</dbReference>
<reference evidence="1 2" key="1">
    <citation type="submission" date="2020-08" db="EMBL/GenBank/DDBJ databases">
        <title>Genome public.</title>
        <authorList>
            <person name="Liu C."/>
            <person name="Sun Q."/>
        </authorList>
    </citation>
    <scope>NUCLEOTIDE SEQUENCE [LARGE SCALE GENOMIC DNA]</scope>
    <source>
        <strain evidence="1 2">New-38</strain>
    </source>
</reference>
<dbReference type="InterPro" id="IPR023214">
    <property type="entry name" value="HAD_sf"/>
</dbReference>
<organism evidence="1 2">
    <name type="scientific">Pseudoflavonifractor hominis</name>
    <dbReference type="NCBI Taxonomy" id="2763059"/>
    <lineage>
        <taxon>Bacteria</taxon>
        <taxon>Bacillati</taxon>
        <taxon>Bacillota</taxon>
        <taxon>Clostridia</taxon>
        <taxon>Eubacteriales</taxon>
        <taxon>Oscillospiraceae</taxon>
        <taxon>Pseudoflavonifractor</taxon>
    </lineage>
</organism>
<dbReference type="InterPro" id="IPR036412">
    <property type="entry name" value="HAD-like_sf"/>
</dbReference>
<accession>A0ABR7HRG1</accession>
<dbReference type="SUPFAM" id="SSF56784">
    <property type="entry name" value="HAD-like"/>
    <property type="match status" value="1"/>
</dbReference>
<proteinExistence type="predicted"/>
<dbReference type="RefSeq" id="WP_101692354.1">
    <property type="nucleotide sequence ID" value="NZ_JACOPR010000002.1"/>
</dbReference>
<dbReference type="EMBL" id="JACOPR010000002">
    <property type="protein sequence ID" value="MBC5730016.1"/>
    <property type="molecule type" value="Genomic_DNA"/>
</dbReference>
<dbReference type="PANTHER" id="PTHR18901:SF38">
    <property type="entry name" value="PSEUDOURIDINE-5'-PHOSPHATASE"/>
    <property type="match status" value="1"/>
</dbReference>
<sequence>MDKGFCIFDMDGTLVDSMGYWRRLGRDYLEQRGVSPTAEQLAPIGPMTMLESAAYFMETFHIPGPPAAIVEEMHAVMEDHYRRDIPLKGGVKAYLEGLRDRGVRLCVATATAEPLSHACLERLEVDGYFDFLLSCETLGVGKSRPDIYLEAARRLGAAPGEIAVFEDALYAVRTAREAGFYVVGVAEEAYAGDWPQVCALAHETITDWRNCVL</sequence>
<dbReference type="InterPro" id="IPR023198">
    <property type="entry name" value="PGP-like_dom2"/>
</dbReference>
<evidence type="ECO:0000313" key="2">
    <source>
        <dbReference type="Proteomes" id="UP000660021"/>
    </source>
</evidence>
<dbReference type="Gene3D" id="1.10.150.240">
    <property type="entry name" value="Putative phosphatase, domain 2"/>
    <property type="match status" value="1"/>
</dbReference>
<dbReference type="PANTHER" id="PTHR18901">
    <property type="entry name" value="2-DEOXYGLUCOSE-6-PHOSPHATE PHOSPHATASE 2"/>
    <property type="match status" value="1"/>
</dbReference>
<dbReference type="Pfam" id="PF00702">
    <property type="entry name" value="Hydrolase"/>
    <property type="match status" value="1"/>
</dbReference>
<dbReference type="Proteomes" id="UP000660021">
    <property type="component" value="Unassembled WGS sequence"/>
</dbReference>
<protein>
    <submittedName>
        <fullName evidence="1">HAD family phosphatase</fullName>
    </submittedName>
</protein>
<dbReference type="SFLD" id="SFLDS00003">
    <property type="entry name" value="Haloacid_Dehalogenase"/>
    <property type="match status" value="1"/>
</dbReference>
<dbReference type="NCBIfam" id="TIGR01509">
    <property type="entry name" value="HAD-SF-IA-v3"/>
    <property type="match status" value="1"/>
</dbReference>
<evidence type="ECO:0000313" key="1">
    <source>
        <dbReference type="EMBL" id="MBC5730016.1"/>
    </source>
</evidence>
<dbReference type="SFLD" id="SFLDG01129">
    <property type="entry name" value="C1.5:_HAD__Beta-PGM__Phosphata"/>
    <property type="match status" value="1"/>
</dbReference>
<dbReference type="InterPro" id="IPR006439">
    <property type="entry name" value="HAD-SF_hydro_IA"/>
</dbReference>